<dbReference type="Proteomes" id="UP000235916">
    <property type="component" value="Unassembled WGS sequence"/>
</dbReference>
<evidence type="ECO:0000256" key="1">
    <source>
        <dbReference type="SAM" id="Phobius"/>
    </source>
</evidence>
<feature type="transmembrane region" description="Helical" evidence="1">
    <location>
        <begin position="190"/>
        <end position="209"/>
    </location>
</feature>
<evidence type="ECO:0000313" key="2">
    <source>
        <dbReference type="EMBL" id="PND38276.1"/>
    </source>
</evidence>
<feature type="transmembrane region" description="Helical" evidence="1">
    <location>
        <begin position="250"/>
        <end position="267"/>
    </location>
</feature>
<proteinExistence type="predicted"/>
<accession>A0A2N8KXV2</accession>
<feature type="transmembrane region" description="Helical" evidence="1">
    <location>
        <begin position="279"/>
        <end position="300"/>
    </location>
</feature>
<sequence>MDTPAPSHCPNCGSALSLPKPRYCGECGQETTLQPPSVPVFVREFTGQYLSTQGALLRSLLTLLRPGELTQEYLRGRRRHYVLPLRLYMATSMAALLSIWLISVLLPLPESHRHARTYDPQFARHNNLDRREATYLTYGLIVQVGQRAGEFVCRGLPASRCQDLRHQWEQDPQSLAREQALRTTQLSKQAHLLFLLLVPFLALGTYLAYFSRKLSYGTHLVASLHVHAAGAFISLTWSLIFHITAASSNVIMAGSLLSSLLYLTLSCQRWLGGRRWATLIRVLLTMVIWQISYFALYLLWLDALWWRPMS</sequence>
<keyword evidence="1" id="KW-0472">Membrane</keyword>
<keyword evidence="3" id="KW-1185">Reference proteome</keyword>
<reference evidence="2 3" key="1">
    <citation type="submission" date="2018-01" db="EMBL/GenBank/DDBJ databases">
        <title>Draft genome sequence of Paucibacter aquatile CR182 isolated from freshwater of the Nakdong River.</title>
        <authorList>
            <person name="Choi A."/>
            <person name="Chung E.J."/>
        </authorList>
    </citation>
    <scope>NUCLEOTIDE SEQUENCE [LARGE SCALE GENOMIC DNA]</scope>
    <source>
        <strain evidence="2 3">CR182</strain>
    </source>
</reference>
<feature type="transmembrane region" description="Helical" evidence="1">
    <location>
        <begin position="87"/>
        <end position="108"/>
    </location>
</feature>
<dbReference type="AlphaFoldDB" id="A0A2N8KXV2"/>
<protein>
    <recommendedName>
        <fullName evidence="4">DUF3667 domain-containing protein</fullName>
    </recommendedName>
</protein>
<dbReference type="EMBL" id="POSP01000003">
    <property type="protein sequence ID" value="PND38276.1"/>
    <property type="molecule type" value="Genomic_DNA"/>
</dbReference>
<name>A0A2N8KXV2_9BURK</name>
<organism evidence="2 3">
    <name type="scientific">Kinneretia aquatilis</name>
    <dbReference type="NCBI Taxonomy" id="2070761"/>
    <lineage>
        <taxon>Bacteria</taxon>
        <taxon>Pseudomonadati</taxon>
        <taxon>Pseudomonadota</taxon>
        <taxon>Betaproteobacteria</taxon>
        <taxon>Burkholderiales</taxon>
        <taxon>Sphaerotilaceae</taxon>
        <taxon>Roseateles</taxon>
    </lineage>
</organism>
<dbReference type="InterPro" id="IPR022134">
    <property type="entry name" value="DUF3667"/>
</dbReference>
<feature type="transmembrane region" description="Helical" evidence="1">
    <location>
        <begin position="221"/>
        <end position="244"/>
    </location>
</feature>
<dbReference type="OrthoDB" id="9111327at2"/>
<keyword evidence="1" id="KW-0812">Transmembrane</keyword>
<evidence type="ECO:0000313" key="3">
    <source>
        <dbReference type="Proteomes" id="UP000235916"/>
    </source>
</evidence>
<gene>
    <name evidence="2" type="ORF">C1O66_12585</name>
</gene>
<evidence type="ECO:0008006" key="4">
    <source>
        <dbReference type="Google" id="ProtNLM"/>
    </source>
</evidence>
<dbReference type="Pfam" id="PF12412">
    <property type="entry name" value="DUF3667"/>
    <property type="match status" value="1"/>
</dbReference>
<comment type="caution">
    <text evidence="2">The sequence shown here is derived from an EMBL/GenBank/DDBJ whole genome shotgun (WGS) entry which is preliminary data.</text>
</comment>
<keyword evidence="1" id="KW-1133">Transmembrane helix</keyword>